<accession>A0A6P7K392</accession>
<evidence type="ECO:0000256" key="7">
    <source>
        <dbReference type="ARBA" id="ARBA00023205"/>
    </source>
</evidence>
<dbReference type="GO" id="GO:0043679">
    <property type="term" value="C:axon terminus"/>
    <property type="evidence" value="ECO:0007669"/>
    <property type="project" value="TreeGrafter"/>
</dbReference>
<gene>
    <name evidence="11" type="primary">LOC114450080</name>
</gene>
<dbReference type="InterPro" id="IPR006024">
    <property type="entry name" value="Opioid_neupept"/>
</dbReference>
<dbReference type="PANTHER" id="PTHR11438:SF3">
    <property type="entry name" value="PROENKEPHALIN-A"/>
    <property type="match status" value="1"/>
</dbReference>
<dbReference type="InParanoid" id="A0A6P7K392"/>
<reference evidence="11" key="1">
    <citation type="submission" date="2025-08" db="UniProtKB">
        <authorList>
            <consortium name="RefSeq"/>
        </authorList>
    </citation>
    <scope>IDENTIFICATION</scope>
</reference>
<sequence length="246" mass="27173">MASASSNYMWMLVLGVCVSLVVGIDCGKECALCVYHLLGQKSTFTSLTCSIECEGVLDNQKLRICKDILLEEENQIPLDVDPHQQQVQEGGVNTSTDDVDTALLEPQMSKKYGGFMKRYGGFMSRRSTLPGEIVDGPENHNKEENVRLEILKILNAAAEHSSEGEGQGGETMKRYGGFMRRVESGVPQGSLLEAVLGRGLKKRYGGFMRRVGRPEWLVDNSKNGGALKRAWEVGSELQKRYGGFMD</sequence>
<keyword evidence="5" id="KW-0555">Opioid peptide</keyword>
<dbReference type="RefSeq" id="XP_028283788.1">
    <property type="nucleotide sequence ID" value="XM_028427987.1"/>
</dbReference>
<evidence type="ECO:0000256" key="5">
    <source>
        <dbReference type="ARBA" id="ARBA00022901"/>
    </source>
</evidence>
<name>A0A6P7K392_9TELE</name>
<dbReference type="GO" id="GO:0007268">
    <property type="term" value="P:chemical synaptic transmission"/>
    <property type="evidence" value="ECO:0007669"/>
    <property type="project" value="TreeGrafter"/>
</dbReference>
<dbReference type="Proteomes" id="UP000515145">
    <property type="component" value="Chromosome 17"/>
</dbReference>
<protein>
    <submittedName>
        <fullName evidence="11">Proenkephalin-A-like</fullName>
    </submittedName>
</protein>
<proteinExistence type="inferred from homology"/>
<dbReference type="AlphaFoldDB" id="A0A6P7K392"/>
<dbReference type="GeneID" id="114450080"/>
<comment type="subcellular location">
    <subcellularLocation>
        <location evidence="1">Secreted</location>
    </subcellularLocation>
</comment>
<evidence type="ECO:0000256" key="2">
    <source>
        <dbReference type="ARBA" id="ARBA00008543"/>
    </source>
</evidence>
<keyword evidence="3" id="KW-0964">Secreted</keyword>
<evidence type="ECO:0000313" key="11">
    <source>
        <dbReference type="RefSeq" id="XP_028283788.1"/>
    </source>
</evidence>
<evidence type="ECO:0000256" key="4">
    <source>
        <dbReference type="ARBA" id="ARBA00022685"/>
    </source>
</evidence>
<evidence type="ECO:0000256" key="6">
    <source>
        <dbReference type="ARBA" id="ARBA00023157"/>
    </source>
</evidence>
<dbReference type="GO" id="GO:0007218">
    <property type="term" value="P:neuropeptide signaling pathway"/>
    <property type="evidence" value="ECO:0007669"/>
    <property type="project" value="UniProtKB-KW"/>
</dbReference>
<dbReference type="GO" id="GO:0007600">
    <property type="term" value="P:sensory perception"/>
    <property type="evidence" value="ECO:0007669"/>
    <property type="project" value="TreeGrafter"/>
</dbReference>
<keyword evidence="9" id="KW-0732">Signal</keyword>
<dbReference type="GO" id="GO:0005886">
    <property type="term" value="C:plasma membrane"/>
    <property type="evidence" value="ECO:0007669"/>
    <property type="project" value="TreeGrafter"/>
</dbReference>
<dbReference type="PANTHER" id="PTHR11438">
    <property type="entry name" value="PROENKEPHALIN"/>
    <property type="match status" value="1"/>
</dbReference>
<evidence type="ECO:0000256" key="9">
    <source>
        <dbReference type="SAM" id="SignalP"/>
    </source>
</evidence>
<keyword evidence="6" id="KW-1015">Disulfide bond</keyword>
<feature type="signal peptide" evidence="9">
    <location>
        <begin position="1"/>
        <end position="23"/>
    </location>
</feature>
<keyword evidence="4" id="KW-0165">Cleavage on pair of basic residues</keyword>
<dbReference type="FunCoup" id="A0A6P7K392">
    <property type="interactions" value="245"/>
</dbReference>
<evidence type="ECO:0000256" key="8">
    <source>
        <dbReference type="ARBA" id="ARBA00023320"/>
    </source>
</evidence>
<keyword evidence="7" id="KW-0257">Endorphin</keyword>
<dbReference type="OrthoDB" id="9928775at2759"/>
<keyword evidence="10" id="KW-1185">Reference proteome</keyword>
<organism evidence="10 11">
    <name type="scientific">Parambassis ranga</name>
    <name type="common">Indian glassy fish</name>
    <dbReference type="NCBI Taxonomy" id="210632"/>
    <lineage>
        <taxon>Eukaryota</taxon>
        <taxon>Metazoa</taxon>
        <taxon>Chordata</taxon>
        <taxon>Craniata</taxon>
        <taxon>Vertebrata</taxon>
        <taxon>Euteleostomi</taxon>
        <taxon>Actinopterygii</taxon>
        <taxon>Neopterygii</taxon>
        <taxon>Teleostei</taxon>
        <taxon>Neoteleostei</taxon>
        <taxon>Acanthomorphata</taxon>
        <taxon>Ovalentaria</taxon>
        <taxon>Ambassidae</taxon>
        <taxon>Parambassis</taxon>
    </lineage>
</organism>
<evidence type="ECO:0000256" key="1">
    <source>
        <dbReference type="ARBA" id="ARBA00004613"/>
    </source>
</evidence>
<dbReference type="Pfam" id="PF01160">
    <property type="entry name" value="Opiods_neuropep"/>
    <property type="match status" value="1"/>
</dbReference>
<feature type="chain" id="PRO_5028366117" evidence="9">
    <location>
        <begin position="24"/>
        <end position="246"/>
    </location>
</feature>
<dbReference type="GO" id="GO:0031628">
    <property type="term" value="F:opioid receptor binding"/>
    <property type="evidence" value="ECO:0007669"/>
    <property type="project" value="TreeGrafter"/>
</dbReference>
<keyword evidence="8" id="KW-0527">Neuropeptide</keyword>
<comment type="similarity">
    <text evidence="2">Belongs to the opioid neuropeptide precursor family.</text>
</comment>
<dbReference type="GO" id="GO:0043025">
    <property type="term" value="C:neuronal cell body"/>
    <property type="evidence" value="ECO:0007669"/>
    <property type="project" value="TreeGrafter"/>
</dbReference>
<dbReference type="GO" id="GO:0005576">
    <property type="term" value="C:extracellular region"/>
    <property type="evidence" value="ECO:0007669"/>
    <property type="project" value="UniProtKB-SubCell"/>
</dbReference>
<evidence type="ECO:0000256" key="3">
    <source>
        <dbReference type="ARBA" id="ARBA00022525"/>
    </source>
</evidence>
<evidence type="ECO:0000313" key="10">
    <source>
        <dbReference type="Proteomes" id="UP000515145"/>
    </source>
</evidence>
<dbReference type="GO" id="GO:0001515">
    <property type="term" value="F:opioid peptide activity"/>
    <property type="evidence" value="ECO:0007669"/>
    <property type="project" value="UniProtKB-KW"/>
</dbReference>
<dbReference type="GO" id="GO:0030425">
    <property type="term" value="C:dendrite"/>
    <property type="evidence" value="ECO:0007669"/>
    <property type="project" value="TreeGrafter"/>
</dbReference>
<dbReference type="PRINTS" id="PR01028">
    <property type="entry name" value="OPIOIDPRCRSR"/>
</dbReference>